<organism evidence="16 17">
    <name type="scientific">Eptatretus burgeri</name>
    <name type="common">Inshore hagfish</name>
    <dbReference type="NCBI Taxonomy" id="7764"/>
    <lineage>
        <taxon>Eukaryota</taxon>
        <taxon>Metazoa</taxon>
        <taxon>Chordata</taxon>
        <taxon>Craniata</taxon>
        <taxon>Vertebrata</taxon>
        <taxon>Cyclostomata</taxon>
        <taxon>Myxini</taxon>
        <taxon>Myxiniformes</taxon>
        <taxon>Myxinidae</taxon>
        <taxon>Eptatretinae</taxon>
        <taxon>Eptatretus</taxon>
    </lineage>
</organism>
<dbReference type="SUPFAM" id="SSF54556">
    <property type="entry name" value="Chitinase insertion domain"/>
    <property type="match status" value="1"/>
</dbReference>
<dbReference type="SUPFAM" id="SSF51445">
    <property type="entry name" value="(Trans)glycosidases"/>
    <property type="match status" value="1"/>
</dbReference>
<dbReference type="FunFam" id="3.10.50.10:FF:000001">
    <property type="entry name" value="Chitinase 3-like 1"/>
    <property type="match status" value="1"/>
</dbReference>
<keyword evidence="10" id="KW-1015">Disulfide bond</keyword>
<comment type="subcellular location">
    <subcellularLocation>
        <location evidence="2">Secreted</location>
    </subcellularLocation>
</comment>
<evidence type="ECO:0000256" key="6">
    <source>
        <dbReference type="ARBA" id="ARBA00022669"/>
    </source>
</evidence>
<dbReference type="GO" id="GO:0000272">
    <property type="term" value="P:polysaccharide catabolic process"/>
    <property type="evidence" value="ECO:0007669"/>
    <property type="project" value="UniProtKB-KW"/>
</dbReference>
<feature type="transmembrane region" description="Helical" evidence="14">
    <location>
        <begin position="12"/>
        <end position="31"/>
    </location>
</feature>
<dbReference type="PROSITE" id="PS51910">
    <property type="entry name" value="GH18_2"/>
    <property type="match status" value="1"/>
</dbReference>
<dbReference type="GO" id="GO:0008061">
    <property type="term" value="F:chitin binding"/>
    <property type="evidence" value="ECO:0007669"/>
    <property type="project" value="UniProtKB-KW"/>
</dbReference>
<evidence type="ECO:0000256" key="7">
    <source>
        <dbReference type="ARBA" id="ARBA00022729"/>
    </source>
</evidence>
<dbReference type="InterPro" id="IPR029070">
    <property type="entry name" value="Chitinase_insertion_sf"/>
</dbReference>
<feature type="domain" description="GH18" evidence="15">
    <location>
        <begin position="22"/>
        <end position="357"/>
    </location>
</feature>
<dbReference type="OMA" id="GATRYWD"/>
<dbReference type="EC" id="3.2.1.14" evidence="4"/>
<dbReference type="Proteomes" id="UP000694388">
    <property type="component" value="Unplaced"/>
</dbReference>
<evidence type="ECO:0000256" key="5">
    <source>
        <dbReference type="ARBA" id="ARBA00022525"/>
    </source>
</evidence>
<keyword evidence="12" id="KW-0326">Glycosidase</keyword>
<keyword evidence="5" id="KW-0964">Secreted</keyword>
<dbReference type="InterPro" id="IPR050314">
    <property type="entry name" value="Glycosyl_Hydrlase_18"/>
</dbReference>
<keyword evidence="8" id="KW-0378">Hydrolase</keyword>
<keyword evidence="14" id="KW-1133">Transmembrane helix</keyword>
<evidence type="ECO:0000256" key="1">
    <source>
        <dbReference type="ARBA" id="ARBA00000822"/>
    </source>
</evidence>
<dbReference type="PANTHER" id="PTHR11177">
    <property type="entry name" value="CHITINASE"/>
    <property type="match status" value="1"/>
</dbReference>
<comment type="catalytic activity">
    <reaction evidence="1">
        <text>Random endo-hydrolysis of N-acetyl-beta-D-glucosaminide (1-&gt;4)-beta-linkages in chitin and chitodextrins.</text>
        <dbReference type="EC" id="3.2.1.14"/>
    </reaction>
</comment>
<keyword evidence="7" id="KW-0732">Signal</keyword>
<dbReference type="Gene3D" id="3.20.20.80">
    <property type="entry name" value="Glycosidases"/>
    <property type="match status" value="2"/>
</dbReference>
<dbReference type="GeneTree" id="ENSGT00940000161149"/>
<evidence type="ECO:0000256" key="13">
    <source>
        <dbReference type="ARBA" id="ARBA00023326"/>
    </source>
</evidence>
<dbReference type="InterPro" id="IPR017853">
    <property type="entry name" value="GH"/>
</dbReference>
<dbReference type="FunFam" id="3.20.20.80:FF:000081">
    <property type="entry name" value="Chitinase 1"/>
    <property type="match status" value="1"/>
</dbReference>
<evidence type="ECO:0000256" key="3">
    <source>
        <dbReference type="ARBA" id="ARBA00009121"/>
    </source>
</evidence>
<evidence type="ECO:0000313" key="17">
    <source>
        <dbReference type="Proteomes" id="UP000694388"/>
    </source>
</evidence>
<keyword evidence="14" id="KW-0472">Membrane</keyword>
<evidence type="ECO:0000256" key="14">
    <source>
        <dbReference type="SAM" id="Phobius"/>
    </source>
</evidence>
<reference evidence="16" key="2">
    <citation type="submission" date="2025-09" db="UniProtKB">
        <authorList>
            <consortium name="Ensembl"/>
        </authorList>
    </citation>
    <scope>IDENTIFICATION</scope>
</reference>
<evidence type="ECO:0000259" key="15">
    <source>
        <dbReference type="PROSITE" id="PS51910"/>
    </source>
</evidence>
<evidence type="ECO:0000313" key="16">
    <source>
        <dbReference type="Ensembl" id="ENSEBUP00000017092.1"/>
    </source>
</evidence>
<dbReference type="GO" id="GO:0006032">
    <property type="term" value="P:chitin catabolic process"/>
    <property type="evidence" value="ECO:0007669"/>
    <property type="project" value="UniProtKB-KW"/>
</dbReference>
<evidence type="ECO:0000256" key="11">
    <source>
        <dbReference type="ARBA" id="ARBA00023277"/>
    </source>
</evidence>
<proteinExistence type="inferred from homology"/>
<keyword evidence="11" id="KW-0119">Carbohydrate metabolism</keyword>
<keyword evidence="6" id="KW-0147">Chitin-binding</keyword>
<evidence type="ECO:0000256" key="8">
    <source>
        <dbReference type="ARBA" id="ARBA00022801"/>
    </source>
</evidence>
<evidence type="ECO:0000256" key="4">
    <source>
        <dbReference type="ARBA" id="ARBA00012729"/>
    </source>
</evidence>
<dbReference type="Gene3D" id="3.10.50.10">
    <property type="match status" value="1"/>
</dbReference>
<dbReference type="InterPro" id="IPR001223">
    <property type="entry name" value="Glyco_hydro18_cat"/>
</dbReference>
<accession>A0A8C4QL43</accession>
<dbReference type="GO" id="GO:0005576">
    <property type="term" value="C:extracellular region"/>
    <property type="evidence" value="ECO:0007669"/>
    <property type="project" value="UniProtKB-SubCell"/>
</dbReference>
<sequence>TFLISPDEHCVLLLHLNLFLFFLLMCSFTNWSQYRPGSGKFLPANVDAHLCTHIFYAFATINYNNEVATLEWNDVTLYHDMMQLKNVNPDLKILISVGGWNFGSATFSRVVSSQMNMDTFSRSAVTFCRKYGFDGLDLAWEYPGARGSPREDKQRFTILLQTLRKAFDEDSIQEGKSRLLLTISAAAATDIINGGYEVDLIHGGTKVKRVLEMSLLTGRAKGAPSQKLVVAFPGYGRSFTLSTTYTQLGAPAYGAGRRGPITGQDGLLAYYEICQYLSNGWTRVRIDGEKSPYAYSGNQWVGYDDQESVTEKACWIKNQNLGGSMLWALDFDDFRGDACGVGSYPLMGQVKKVFTDPACKSTSCHIFLHLKAQYNSTSFCIHGILHMATPALVFVCIFYLIPAARRPLRFTVQHIVMLMSRCCSRFENGF</sequence>
<evidence type="ECO:0000256" key="9">
    <source>
        <dbReference type="ARBA" id="ARBA00023024"/>
    </source>
</evidence>
<evidence type="ECO:0000256" key="10">
    <source>
        <dbReference type="ARBA" id="ARBA00023157"/>
    </source>
</evidence>
<dbReference type="AlphaFoldDB" id="A0A8C4QL43"/>
<reference evidence="16" key="1">
    <citation type="submission" date="2025-08" db="UniProtKB">
        <authorList>
            <consortium name="Ensembl"/>
        </authorList>
    </citation>
    <scope>IDENTIFICATION</scope>
</reference>
<evidence type="ECO:0000256" key="2">
    <source>
        <dbReference type="ARBA" id="ARBA00004613"/>
    </source>
</evidence>
<comment type="similarity">
    <text evidence="3">Belongs to the glycosyl hydrolase 18 family. Chitinase class II subfamily.</text>
</comment>
<dbReference type="GO" id="GO:0008843">
    <property type="term" value="F:endochitinase activity"/>
    <property type="evidence" value="ECO:0007669"/>
    <property type="project" value="UniProtKB-EC"/>
</dbReference>
<keyword evidence="13" id="KW-0624">Polysaccharide degradation</keyword>
<keyword evidence="14" id="KW-0812">Transmembrane</keyword>
<evidence type="ECO:0000256" key="12">
    <source>
        <dbReference type="ARBA" id="ARBA00023295"/>
    </source>
</evidence>
<dbReference type="Pfam" id="PF00704">
    <property type="entry name" value="Glyco_hydro_18"/>
    <property type="match status" value="2"/>
</dbReference>
<dbReference type="InterPro" id="IPR011583">
    <property type="entry name" value="Chitinase_II/V-like_cat"/>
</dbReference>
<name>A0A8C4QL43_EPTBU</name>
<dbReference type="PANTHER" id="PTHR11177:SF317">
    <property type="entry name" value="CHITINASE 12-RELATED"/>
    <property type="match status" value="1"/>
</dbReference>
<protein>
    <recommendedName>
        <fullName evidence="4">chitinase</fullName>
        <ecNumber evidence="4">3.2.1.14</ecNumber>
    </recommendedName>
</protein>
<keyword evidence="9" id="KW-0146">Chitin degradation</keyword>
<dbReference type="Ensembl" id="ENSEBUT00000017668.1">
    <property type="protein sequence ID" value="ENSEBUP00000017092.1"/>
    <property type="gene ID" value="ENSEBUG00000010683.1"/>
</dbReference>
<dbReference type="SMART" id="SM00636">
    <property type="entry name" value="Glyco_18"/>
    <property type="match status" value="1"/>
</dbReference>
<feature type="transmembrane region" description="Helical" evidence="14">
    <location>
        <begin position="379"/>
        <end position="401"/>
    </location>
</feature>
<keyword evidence="17" id="KW-1185">Reference proteome</keyword>